<organism evidence="2 3">
    <name type="scientific">Heliophilum fasciatum</name>
    <dbReference type="NCBI Taxonomy" id="35700"/>
    <lineage>
        <taxon>Bacteria</taxon>
        <taxon>Bacillati</taxon>
        <taxon>Bacillota</taxon>
        <taxon>Clostridia</taxon>
        <taxon>Eubacteriales</taxon>
        <taxon>Heliobacteriaceae</taxon>
        <taxon>Heliophilum</taxon>
    </lineage>
</organism>
<dbReference type="EMBL" id="SLXT01000036">
    <property type="protein sequence ID" value="TCP60480.1"/>
    <property type="molecule type" value="Genomic_DNA"/>
</dbReference>
<protein>
    <submittedName>
        <fullName evidence="2">Uncharacterized protein</fullName>
    </submittedName>
</protein>
<dbReference type="AlphaFoldDB" id="A0A4R2RAZ2"/>
<gene>
    <name evidence="2" type="ORF">EDD73_1368</name>
</gene>
<dbReference type="RefSeq" id="WP_243116932.1">
    <property type="nucleotide sequence ID" value="NZ_JAOQNU010000036.1"/>
</dbReference>
<comment type="caution">
    <text evidence="2">The sequence shown here is derived from an EMBL/GenBank/DDBJ whole genome shotgun (WGS) entry which is preliminary data.</text>
</comment>
<evidence type="ECO:0000256" key="1">
    <source>
        <dbReference type="SAM" id="Phobius"/>
    </source>
</evidence>
<evidence type="ECO:0000313" key="2">
    <source>
        <dbReference type="EMBL" id="TCP60480.1"/>
    </source>
</evidence>
<dbReference type="Proteomes" id="UP000294813">
    <property type="component" value="Unassembled WGS sequence"/>
</dbReference>
<proteinExistence type="predicted"/>
<keyword evidence="1" id="KW-1133">Transmembrane helix</keyword>
<name>A0A4R2RAZ2_9FIRM</name>
<keyword evidence="3" id="KW-1185">Reference proteome</keyword>
<evidence type="ECO:0000313" key="3">
    <source>
        <dbReference type="Proteomes" id="UP000294813"/>
    </source>
</evidence>
<keyword evidence="1" id="KW-0812">Transmembrane</keyword>
<accession>A0A4R2RAZ2</accession>
<reference evidence="2 3" key="1">
    <citation type="submission" date="2019-03" db="EMBL/GenBank/DDBJ databases">
        <title>Genomic Encyclopedia of Type Strains, Phase IV (KMG-IV): sequencing the most valuable type-strain genomes for metagenomic binning, comparative biology and taxonomic classification.</title>
        <authorList>
            <person name="Goeker M."/>
        </authorList>
    </citation>
    <scope>NUCLEOTIDE SEQUENCE [LARGE SCALE GENOMIC DNA]</scope>
    <source>
        <strain evidence="2 3">DSM 11170</strain>
    </source>
</reference>
<feature type="transmembrane region" description="Helical" evidence="1">
    <location>
        <begin position="12"/>
        <end position="32"/>
    </location>
</feature>
<sequence>MKQKSGTGFLHRRILSLSFFALTLIFLGGYYFTDLPLSSLPPSPIVNNLAEFPANLSTEEQAHLEKAIHDAIKEHRKMYPPGEHLAEGHIILGMTQEDRTVTLYSVASGGYFGFENGIFTKINGSGVIPTVMSFEKDAQDNYRLISYKEPMDGAGYASSIKAMFPQQLRDALIHDETASSDLVRQEEAQAREYLQSIGRIAPVQINAVEKQLAFIPVDASNKLFSEYSKDDAFLNNCPYWLGTRESLEDGYRYIYETSQGKTDDGYDQITFRKKQPDHTIVKEKVYKIVGPAPVLVSER</sequence>
<keyword evidence="1" id="KW-0472">Membrane</keyword>